<feature type="transmembrane region" description="Helical" evidence="2">
    <location>
        <begin position="12"/>
        <end position="32"/>
    </location>
</feature>
<organism evidence="3 4">
    <name type="scientific">Gandjariella thermophila</name>
    <dbReference type="NCBI Taxonomy" id="1931992"/>
    <lineage>
        <taxon>Bacteria</taxon>
        <taxon>Bacillati</taxon>
        <taxon>Actinomycetota</taxon>
        <taxon>Actinomycetes</taxon>
        <taxon>Pseudonocardiales</taxon>
        <taxon>Pseudonocardiaceae</taxon>
        <taxon>Gandjariella</taxon>
    </lineage>
</organism>
<evidence type="ECO:0000256" key="1">
    <source>
        <dbReference type="SAM" id="MobiDB-lite"/>
    </source>
</evidence>
<keyword evidence="2" id="KW-0812">Transmembrane</keyword>
<gene>
    <name evidence="3" type="ORF">GTS_35580</name>
</gene>
<dbReference type="AlphaFoldDB" id="A0A4D4J5F6"/>
<evidence type="ECO:0000313" key="3">
    <source>
        <dbReference type="EMBL" id="GDY31925.1"/>
    </source>
</evidence>
<evidence type="ECO:0008006" key="5">
    <source>
        <dbReference type="Google" id="ProtNLM"/>
    </source>
</evidence>
<dbReference type="RefSeq" id="WP_225978507.1">
    <property type="nucleotide sequence ID" value="NZ_BJFL01000019.1"/>
</dbReference>
<feature type="compositionally biased region" description="Pro residues" evidence="1">
    <location>
        <begin position="136"/>
        <end position="148"/>
    </location>
</feature>
<evidence type="ECO:0000256" key="2">
    <source>
        <dbReference type="SAM" id="Phobius"/>
    </source>
</evidence>
<comment type="caution">
    <text evidence="3">The sequence shown here is derived from an EMBL/GenBank/DDBJ whole genome shotgun (WGS) entry which is preliminary data.</text>
</comment>
<accession>A0A4D4J5F6</accession>
<dbReference type="EMBL" id="BJFL01000019">
    <property type="protein sequence ID" value="GDY31925.1"/>
    <property type="molecule type" value="Genomic_DNA"/>
</dbReference>
<keyword evidence="2" id="KW-0472">Membrane</keyword>
<keyword evidence="4" id="KW-1185">Reference proteome</keyword>
<name>A0A4D4J5F6_9PSEU</name>
<evidence type="ECO:0000313" key="4">
    <source>
        <dbReference type="Proteomes" id="UP000298860"/>
    </source>
</evidence>
<proteinExistence type="predicted"/>
<reference evidence="4" key="1">
    <citation type="submission" date="2019-04" db="EMBL/GenBank/DDBJ databases">
        <title>Draft genome sequence of Pseudonocardiaceae bacterium SL3-2-4.</title>
        <authorList>
            <person name="Ningsih F."/>
            <person name="Yokota A."/>
            <person name="Sakai Y."/>
            <person name="Nanatani K."/>
            <person name="Yabe S."/>
            <person name="Oetari A."/>
            <person name="Sjamsuridzal W."/>
        </authorList>
    </citation>
    <scope>NUCLEOTIDE SEQUENCE [LARGE SCALE GENOMIC DNA]</scope>
    <source>
        <strain evidence="4">SL3-2-4</strain>
    </source>
</reference>
<protein>
    <recommendedName>
        <fullName evidence="5">Lipoprotein LprD</fullName>
    </recommendedName>
</protein>
<dbReference type="Proteomes" id="UP000298860">
    <property type="component" value="Unassembled WGS sequence"/>
</dbReference>
<feature type="region of interest" description="Disordered" evidence="1">
    <location>
        <begin position="73"/>
        <end position="157"/>
    </location>
</feature>
<keyword evidence="2" id="KW-1133">Transmembrane helix</keyword>
<sequence>MRGNLFSARGLALLSLCGLCLVGCVLLAWWQWNRFESATGTLQNLGYVLQWPLFGLFPFYMFWRMRRLAAARDAAESAEAEPDQTGPEEPGRPRPAGDPPTTPDTGAESPITAETGAESPAARAAPEPAPRSRRAGPPPWRAPRPRVPSPQDEPDEELAAYNRYLAELHARDAGRAS</sequence>
<feature type="transmembrane region" description="Helical" evidence="2">
    <location>
        <begin position="44"/>
        <end position="63"/>
    </location>
</feature>